<evidence type="ECO:0000256" key="6">
    <source>
        <dbReference type="ARBA" id="ARBA00022619"/>
    </source>
</evidence>
<evidence type="ECO:0000256" key="3">
    <source>
        <dbReference type="ARBA" id="ARBA00009723"/>
    </source>
</evidence>
<evidence type="ECO:0000256" key="11">
    <source>
        <dbReference type="ARBA" id="ARBA00047550"/>
    </source>
</evidence>
<dbReference type="Proteomes" id="UP000521872">
    <property type="component" value="Unassembled WGS sequence"/>
</dbReference>
<evidence type="ECO:0000256" key="2">
    <source>
        <dbReference type="ARBA" id="ARBA00005104"/>
    </source>
</evidence>
<evidence type="ECO:0000313" key="16">
    <source>
        <dbReference type="Proteomes" id="UP000521872"/>
    </source>
</evidence>
<evidence type="ECO:0000256" key="10">
    <source>
        <dbReference type="ARBA" id="ARBA00031630"/>
    </source>
</evidence>
<name>A0A8H4QIG6_9AGAR</name>
<dbReference type="SUPFAM" id="SSF53597">
    <property type="entry name" value="Dihydrofolate reductase-like"/>
    <property type="match status" value="1"/>
</dbReference>
<comment type="function">
    <text evidence="1">Catalyzes an early step in riboflavin biosynthesis, the NADPH-dependent reduction of the ribose side chain of 2,5-diamino-6-ribosylamino-4(3H)-pyrimidinone 5'-phosphate, yielding 2,5-diamino-6-ribitylamino-4(3H)-pyrimidinone 5'-phosphate.</text>
</comment>
<evidence type="ECO:0000256" key="4">
    <source>
        <dbReference type="ARBA" id="ARBA00012851"/>
    </source>
</evidence>
<evidence type="ECO:0000256" key="5">
    <source>
        <dbReference type="ARBA" id="ARBA00015035"/>
    </source>
</evidence>
<keyword evidence="16" id="KW-1185">Reference proteome</keyword>
<reference evidence="15 16" key="1">
    <citation type="submission" date="2019-12" db="EMBL/GenBank/DDBJ databases">
        <authorList>
            <person name="Floudas D."/>
            <person name="Bentzer J."/>
            <person name="Ahren D."/>
            <person name="Johansson T."/>
            <person name="Persson P."/>
            <person name="Tunlid A."/>
        </authorList>
    </citation>
    <scope>NUCLEOTIDE SEQUENCE [LARGE SCALE GENOMIC DNA]</scope>
    <source>
        <strain evidence="15 16">CBS 102.39</strain>
    </source>
</reference>
<accession>A0A8H4QIG6</accession>
<comment type="catalytic activity">
    <reaction evidence="12">
        <text>2,5-diamino-6-(1-D-ribitylamino)pyrimidin-4(3H)-one 5'-phosphate + NADP(+) = 2,5-diamino-6-(1-D-ribosylamino)pyrimidin-4(3H)-one 5'-phosphate + NADPH + H(+)</text>
        <dbReference type="Rhea" id="RHEA:27278"/>
        <dbReference type="ChEBI" id="CHEBI:15378"/>
        <dbReference type="ChEBI" id="CHEBI:57783"/>
        <dbReference type="ChEBI" id="CHEBI:58349"/>
        <dbReference type="ChEBI" id="CHEBI:58890"/>
        <dbReference type="ChEBI" id="CHEBI:59545"/>
        <dbReference type="EC" id="1.1.1.302"/>
    </reaction>
</comment>
<evidence type="ECO:0000256" key="7">
    <source>
        <dbReference type="ARBA" id="ARBA00022857"/>
    </source>
</evidence>
<comment type="caution">
    <text evidence="15">The sequence shown here is derived from an EMBL/GenBank/DDBJ whole genome shotgun (WGS) entry which is preliminary data.</text>
</comment>
<organism evidence="15 16">
    <name type="scientific">Agrocybe pediades</name>
    <dbReference type="NCBI Taxonomy" id="84607"/>
    <lineage>
        <taxon>Eukaryota</taxon>
        <taxon>Fungi</taxon>
        <taxon>Dikarya</taxon>
        <taxon>Basidiomycota</taxon>
        <taxon>Agaricomycotina</taxon>
        <taxon>Agaricomycetes</taxon>
        <taxon>Agaricomycetidae</taxon>
        <taxon>Agaricales</taxon>
        <taxon>Agaricineae</taxon>
        <taxon>Strophariaceae</taxon>
        <taxon>Agrocybe</taxon>
    </lineage>
</organism>
<dbReference type="Gene3D" id="3.40.430.10">
    <property type="entry name" value="Dihydrofolate Reductase, subunit A"/>
    <property type="match status" value="1"/>
</dbReference>
<comment type="similarity">
    <text evidence="3">Belongs to the HTP reductase family.</text>
</comment>
<protein>
    <recommendedName>
        <fullName evidence="5">2,5-diamino-6-ribosylamino-4(3H)-pyrimidinone 5'-phosphate reductase</fullName>
        <ecNumber evidence="4">1.1.1.302</ecNumber>
    </recommendedName>
    <alternativeName>
        <fullName evidence="10">2,5-diamino-6-(5-phospho-D-ribosylamino)pyrimidin-4(3H)-one reductase</fullName>
    </alternativeName>
    <alternativeName>
        <fullName evidence="9">2,5-diamino-6-ribitylamino-4(3H)-pyrimidinone 5'-phosphate synthase</fullName>
    </alternativeName>
</protein>
<dbReference type="Pfam" id="PF01872">
    <property type="entry name" value="RibD_C"/>
    <property type="match status" value="1"/>
</dbReference>
<gene>
    <name evidence="15" type="ORF">D9613_004268</name>
</gene>
<comment type="catalytic activity">
    <reaction evidence="11">
        <text>2,5-diamino-6-(1-D-ribitylamino)pyrimidin-4(3H)-one 5'-phosphate + NAD(+) = 2,5-diamino-6-(1-D-ribosylamino)pyrimidin-4(3H)-one 5'-phosphate + NADH + H(+)</text>
        <dbReference type="Rhea" id="RHEA:27274"/>
        <dbReference type="ChEBI" id="CHEBI:15378"/>
        <dbReference type="ChEBI" id="CHEBI:57540"/>
        <dbReference type="ChEBI" id="CHEBI:57945"/>
        <dbReference type="ChEBI" id="CHEBI:58890"/>
        <dbReference type="ChEBI" id="CHEBI:59545"/>
        <dbReference type="EC" id="1.1.1.302"/>
    </reaction>
</comment>
<keyword evidence="7" id="KW-0521">NADP</keyword>
<dbReference type="EMBL" id="JAACJL010000057">
    <property type="protein sequence ID" value="KAF4611720.1"/>
    <property type="molecule type" value="Genomic_DNA"/>
</dbReference>
<dbReference type="PANTHER" id="PTHR38011">
    <property type="entry name" value="DIHYDROFOLATE REDUCTASE FAMILY PROTEIN (AFU_ORTHOLOGUE AFUA_8G06820)"/>
    <property type="match status" value="1"/>
</dbReference>
<evidence type="ECO:0000313" key="15">
    <source>
        <dbReference type="EMBL" id="KAF4611720.1"/>
    </source>
</evidence>
<comment type="pathway">
    <text evidence="2">Cofactor biosynthesis; riboflavin biosynthesis.</text>
</comment>
<evidence type="ECO:0000256" key="1">
    <source>
        <dbReference type="ARBA" id="ARBA00003555"/>
    </source>
</evidence>
<sequence>MEDPAQAFLLDVLKHRSASPCPDTQPYVTLSFAQSLDAKIAGAHGRQLILSGKESMIMTHWLRTMHDAILVGIGTALNDDPQLNVRYLPHPPETPYNLPRPIILDTDLRLSPTCKLLQNYQNGKGRRPWVICAASDDATPKPKGTSASTTTAETTSTGHHQYHPSEDIDKLLRKRSLEEAGARIIQVPTSQRRNVQGHADGTASRHLSIPEILTVLRDLGVRSLMVEGGAQIIRSFLAEPVVDVVIITVAPVLVGKDGTGYESPVVSLPAEGASPSQRRFVQKATRVFGKDAVVVLEAVTGGQSV</sequence>
<dbReference type="InterPro" id="IPR024072">
    <property type="entry name" value="DHFR-like_dom_sf"/>
</dbReference>
<feature type="domain" description="Bacterial bifunctional deaminase-reductase C-terminal" evidence="14">
    <location>
        <begin position="26"/>
        <end position="260"/>
    </location>
</feature>
<keyword evidence="8" id="KW-0560">Oxidoreductase</keyword>
<evidence type="ECO:0000259" key="14">
    <source>
        <dbReference type="Pfam" id="PF01872"/>
    </source>
</evidence>
<feature type="region of interest" description="Disordered" evidence="13">
    <location>
        <begin position="134"/>
        <end position="167"/>
    </location>
</feature>
<dbReference type="EC" id="1.1.1.302" evidence="4"/>
<dbReference type="GO" id="GO:0008703">
    <property type="term" value="F:5-amino-6-(5-phosphoribosylamino)uracil reductase activity"/>
    <property type="evidence" value="ECO:0007669"/>
    <property type="project" value="InterPro"/>
</dbReference>
<dbReference type="PANTHER" id="PTHR38011:SF7">
    <property type="entry name" value="2,5-DIAMINO-6-RIBOSYLAMINO-4(3H)-PYRIMIDINONE 5'-PHOSPHATE REDUCTASE"/>
    <property type="match status" value="1"/>
</dbReference>
<keyword evidence="6" id="KW-0686">Riboflavin biosynthesis</keyword>
<evidence type="ECO:0000256" key="9">
    <source>
        <dbReference type="ARBA" id="ARBA00030073"/>
    </source>
</evidence>
<dbReference type="InterPro" id="IPR050765">
    <property type="entry name" value="Riboflavin_Biosynth_HTPR"/>
</dbReference>
<feature type="compositionally biased region" description="Low complexity" evidence="13">
    <location>
        <begin position="145"/>
        <end position="157"/>
    </location>
</feature>
<proteinExistence type="inferred from homology"/>
<dbReference type="GO" id="GO:0009231">
    <property type="term" value="P:riboflavin biosynthetic process"/>
    <property type="evidence" value="ECO:0007669"/>
    <property type="project" value="UniProtKB-KW"/>
</dbReference>
<dbReference type="AlphaFoldDB" id="A0A8H4QIG6"/>
<dbReference type="InterPro" id="IPR002734">
    <property type="entry name" value="RibDG_C"/>
</dbReference>
<evidence type="ECO:0000256" key="13">
    <source>
        <dbReference type="SAM" id="MobiDB-lite"/>
    </source>
</evidence>
<evidence type="ECO:0000256" key="12">
    <source>
        <dbReference type="ARBA" id="ARBA00049020"/>
    </source>
</evidence>
<evidence type="ECO:0000256" key="8">
    <source>
        <dbReference type="ARBA" id="ARBA00023002"/>
    </source>
</evidence>